<dbReference type="GO" id="GO:0006914">
    <property type="term" value="P:autophagy"/>
    <property type="evidence" value="ECO:0007669"/>
    <property type="project" value="UniProtKB-ARBA"/>
</dbReference>
<reference evidence="14 15" key="2">
    <citation type="submission" date="2018-11" db="EMBL/GenBank/DDBJ databases">
        <authorList>
            <consortium name="Pathogen Informatics"/>
        </authorList>
    </citation>
    <scope>NUCLEOTIDE SEQUENCE [LARGE SCALE GENOMIC DNA]</scope>
</reference>
<comment type="catalytic activity">
    <reaction evidence="10">
        <text>a beta-D-glucosylceramide + H2O = an N-acyl-sphingoid base + D-glucose</text>
        <dbReference type="Rhea" id="RHEA:81447"/>
        <dbReference type="ChEBI" id="CHEBI:4167"/>
        <dbReference type="ChEBI" id="CHEBI:15377"/>
        <dbReference type="ChEBI" id="CHEBI:83264"/>
        <dbReference type="ChEBI" id="CHEBI:83273"/>
    </reaction>
    <physiologicalReaction direction="left-to-right" evidence="10">
        <dbReference type="Rhea" id="RHEA:81448"/>
    </physiologicalReaction>
</comment>
<dbReference type="STRING" id="27835.A0A0N4YDD3"/>
<dbReference type="InterPro" id="IPR017853">
    <property type="entry name" value="GH"/>
</dbReference>
<accession>A0A0N4YDD3</accession>
<feature type="domain" description="Glycosyl hydrolase family 30 TIM-barrel" evidence="13">
    <location>
        <begin position="55"/>
        <end position="386"/>
    </location>
</feature>
<dbReference type="SUPFAM" id="SSF51011">
    <property type="entry name" value="Glycosyl hydrolase domain"/>
    <property type="match status" value="1"/>
</dbReference>
<dbReference type="GO" id="GO:0030163">
    <property type="term" value="P:protein catabolic process"/>
    <property type="evidence" value="ECO:0007669"/>
    <property type="project" value="UniProtKB-ARBA"/>
</dbReference>
<dbReference type="OMA" id="GPIMEEG"/>
<comment type="catalytic activity">
    <reaction evidence="1">
        <text>a beta-D-glucosyl-(1&lt;-&gt;1')-N-acylsphing-4-enine + H2O = an N-acylsphing-4-enine + D-glucose</text>
        <dbReference type="Rhea" id="RHEA:13269"/>
        <dbReference type="ChEBI" id="CHEBI:4167"/>
        <dbReference type="ChEBI" id="CHEBI:15377"/>
        <dbReference type="ChEBI" id="CHEBI:22801"/>
        <dbReference type="ChEBI" id="CHEBI:52639"/>
        <dbReference type="EC" id="3.2.1.45"/>
    </reaction>
    <physiologicalReaction direction="left-to-right" evidence="1">
        <dbReference type="Rhea" id="RHEA:13270"/>
    </physiologicalReaction>
</comment>
<dbReference type="InterPro" id="IPR033453">
    <property type="entry name" value="Glyco_hydro_30_TIM-barrel"/>
</dbReference>
<name>A0A0N4YDD3_NIPBR</name>
<evidence type="ECO:0000256" key="6">
    <source>
        <dbReference type="ARBA" id="ARBA00022729"/>
    </source>
</evidence>
<dbReference type="GO" id="GO:0005774">
    <property type="term" value="C:vacuolar membrane"/>
    <property type="evidence" value="ECO:0007669"/>
    <property type="project" value="UniProtKB-ARBA"/>
</dbReference>
<dbReference type="GO" id="GO:0051246">
    <property type="term" value="P:regulation of protein metabolic process"/>
    <property type="evidence" value="ECO:0007669"/>
    <property type="project" value="UniProtKB-ARBA"/>
</dbReference>
<proteinExistence type="inferred from homology"/>
<dbReference type="Proteomes" id="UP000271162">
    <property type="component" value="Unassembled WGS sequence"/>
</dbReference>
<keyword evidence="9 12" id="KW-0443">Lipid metabolism</keyword>
<dbReference type="WBParaSite" id="NBR_0001462201-mRNA-1">
    <property type="protein sequence ID" value="NBR_0001462201-mRNA-1"/>
    <property type="gene ID" value="NBR_0001462201"/>
</dbReference>
<evidence type="ECO:0000256" key="8">
    <source>
        <dbReference type="ARBA" id="ARBA00022919"/>
    </source>
</evidence>
<dbReference type="GO" id="GO:0005102">
    <property type="term" value="F:signaling receptor binding"/>
    <property type="evidence" value="ECO:0007669"/>
    <property type="project" value="UniProtKB-ARBA"/>
</dbReference>
<organism evidence="16">
    <name type="scientific">Nippostrongylus brasiliensis</name>
    <name type="common">Rat hookworm</name>
    <dbReference type="NCBI Taxonomy" id="27835"/>
    <lineage>
        <taxon>Eukaryota</taxon>
        <taxon>Metazoa</taxon>
        <taxon>Ecdysozoa</taxon>
        <taxon>Nematoda</taxon>
        <taxon>Chromadorea</taxon>
        <taxon>Rhabditida</taxon>
        <taxon>Rhabditina</taxon>
        <taxon>Rhabditomorpha</taxon>
        <taxon>Strongyloidea</taxon>
        <taxon>Heligmosomidae</taxon>
        <taxon>Nippostrongylus</taxon>
    </lineage>
</organism>
<dbReference type="AlphaFoldDB" id="A0A0N4YDD3"/>
<sequence length="404" mass="46405">MKTKQMRKIYNFFAAKDFKYQPCAARSFGENLVVCVCNRTYCDNIEPIGDIQKGETIQYLSDQTGKRLVRSKLSPEAKSRGINVFYQGCDFSTREYSYAETPGDFALASFNLTEEDFLYKIPFIVQAQLLSGNKTRFFASPWSAPGWMKTNGRMKGGGRLRGDEDGPYYKAWANYFIRFFGEYHRNGVDFWGMTIQNEPEAGLDPNWGWQAMYFNARMERNFVKNLLGPALKSRSYTKNIKLMINDDQRITLPEWADTVLNDTEAAKYVSGIAIHWYTDKIKPASVLTTTHDRHPNHFILGTEACTGYLPGEHKPLLGNWTRAEEYLTDIIEDLSNWVVGWTDWNLCLDMKGGPNWVGNFVDAPVIVDAAKQEYYKQPMWYAMAHIRYAIYFTAKGGELPKGKK</sequence>
<dbReference type="GO" id="GO:0042391">
    <property type="term" value="P:regulation of membrane potential"/>
    <property type="evidence" value="ECO:0007669"/>
    <property type="project" value="UniProtKB-ARBA"/>
</dbReference>
<evidence type="ECO:0000256" key="1">
    <source>
        <dbReference type="ARBA" id="ARBA00001013"/>
    </source>
</evidence>
<evidence type="ECO:0000256" key="3">
    <source>
        <dbReference type="ARBA" id="ARBA00004991"/>
    </source>
</evidence>
<dbReference type="EC" id="3.2.1.45" evidence="5 12"/>
<keyword evidence="8 12" id="KW-0746">Sphingolipid metabolism</keyword>
<dbReference type="EMBL" id="UYSL01021427">
    <property type="protein sequence ID" value="VDL78212.1"/>
    <property type="molecule type" value="Genomic_DNA"/>
</dbReference>
<keyword evidence="7 12" id="KW-0378">Hydrolase</keyword>
<evidence type="ECO:0000256" key="2">
    <source>
        <dbReference type="ARBA" id="ARBA00004760"/>
    </source>
</evidence>
<dbReference type="GO" id="GO:0006066">
    <property type="term" value="P:alcohol metabolic process"/>
    <property type="evidence" value="ECO:0007669"/>
    <property type="project" value="UniProtKB-ARBA"/>
</dbReference>
<dbReference type="GO" id="GO:0004348">
    <property type="term" value="F:glucosylceramidase activity"/>
    <property type="evidence" value="ECO:0007669"/>
    <property type="project" value="UniProtKB-EC"/>
</dbReference>
<dbReference type="GO" id="GO:0016241">
    <property type="term" value="P:regulation of macroautophagy"/>
    <property type="evidence" value="ECO:0007669"/>
    <property type="project" value="UniProtKB-ARBA"/>
</dbReference>
<keyword evidence="12" id="KW-0326">Glycosidase</keyword>
<dbReference type="GO" id="GO:0032006">
    <property type="term" value="P:regulation of TOR signaling"/>
    <property type="evidence" value="ECO:0007669"/>
    <property type="project" value="UniProtKB-ARBA"/>
</dbReference>
<evidence type="ECO:0000256" key="11">
    <source>
        <dbReference type="ARBA" id="ARBA00051345"/>
    </source>
</evidence>
<dbReference type="SUPFAM" id="SSF51445">
    <property type="entry name" value="(Trans)glycosidases"/>
    <property type="match status" value="1"/>
</dbReference>
<dbReference type="PANTHER" id="PTHR11069:SF23">
    <property type="entry name" value="LYSOSOMAL ACID GLUCOSYLCERAMIDASE"/>
    <property type="match status" value="1"/>
</dbReference>
<protein>
    <recommendedName>
        <fullName evidence="5 12">Glucosylceramidase</fullName>
        <ecNumber evidence="5 12">3.2.1.45</ecNumber>
    </recommendedName>
</protein>
<dbReference type="Pfam" id="PF02055">
    <property type="entry name" value="Glyco_hydro_30"/>
    <property type="match status" value="1"/>
</dbReference>
<evidence type="ECO:0000256" key="4">
    <source>
        <dbReference type="ARBA" id="ARBA00005382"/>
    </source>
</evidence>
<evidence type="ECO:0000256" key="10">
    <source>
        <dbReference type="ARBA" id="ARBA00050474"/>
    </source>
</evidence>
<dbReference type="GO" id="GO:0006680">
    <property type="term" value="P:glucosylceramide catabolic process"/>
    <property type="evidence" value="ECO:0007669"/>
    <property type="project" value="UniProtKB-ARBA"/>
</dbReference>
<evidence type="ECO:0000256" key="9">
    <source>
        <dbReference type="ARBA" id="ARBA00023098"/>
    </source>
</evidence>
<reference evidence="16" key="1">
    <citation type="submission" date="2017-02" db="UniProtKB">
        <authorList>
            <consortium name="WormBaseParasite"/>
        </authorList>
    </citation>
    <scope>IDENTIFICATION</scope>
</reference>
<evidence type="ECO:0000256" key="12">
    <source>
        <dbReference type="RuleBase" id="RU361188"/>
    </source>
</evidence>
<dbReference type="GO" id="GO:0016758">
    <property type="term" value="F:hexosyltransferase activity"/>
    <property type="evidence" value="ECO:0007669"/>
    <property type="project" value="UniProtKB-ARBA"/>
</dbReference>
<dbReference type="InterPro" id="IPR001139">
    <property type="entry name" value="Glyco_hydro_30"/>
</dbReference>
<comment type="pathway">
    <text evidence="2">Lipid metabolism; sphingolipid metabolism.</text>
</comment>
<dbReference type="PANTHER" id="PTHR11069">
    <property type="entry name" value="GLUCOSYLCERAMIDASE"/>
    <property type="match status" value="1"/>
</dbReference>
<comment type="similarity">
    <text evidence="4 12">Belongs to the glycosyl hydrolase 30 family.</text>
</comment>
<evidence type="ECO:0000313" key="16">
    <source>
        <dbReference type="WBParaSite" id="NBR_0001462201-mRNA-1"/>
    </source>
</evidence>
<evidence type="ECO:0000313" key="15">
    <source>
        <dbReference type="Proteomes" id="UP000271162"/>
    </source>
</evidence>
<keyword evidence="15" id="KW-1185">Reference proteome</keyword>
<dbReference type="GO" id="GO:0010605">
    <property type="term" value="P:negative regulation of macromolecule metabolic process"/>
    <property type="evidence" value="ECO:0007669"/>
    <property type="project" value="UniProtKB-ARBA"/>
</dbReference>
<evidence type="ECO:0000259" key="13">
    <source>
        <dbReference type="Pfam" id="PF02055"/>
    </source>
</evidence>
<evidence type="ECO:0000256" key="5">
    <source>
        <dbReference type="ARBA" id="ARBA00012658"/>
    </source>
</evidence>
<dbReference type="GO" id="GO:0008202">
    <property type="term" value="P:steroid metabolic process"/>
    <property type="evidence" value="ECO:0007669"/>
    <property type="project" value="UniProtKB-ARBA"/>
</dbReference>
<comment type="catalytic activity">
    <reaction evidence="11">
        <text>an N-acyl-1-beta-D-glucosyl-15-methylhexadecasphing-4-enine + H2O = an N-acyl-15-methylhexadecasphing-4-enine + D-glucose</text>
        <dbReference type="Rhea" id="RHEA:34755"/>
        <dbReference type="ChEBI" id="CHEBI:4167"/>
        <dbReference type="ChEBI" id="CHEBI:15377"/>
        <dbReference type="ChEBI" id="CHEBI:70815"/>
        <dbReference type="ChEBI" id="CHEBI:70846"/>
    </reaction>
    <physiologicalReaction direction="left-to-right" evidence="11">
        <dbReference type="Rhea" id="RHEA:34756"/>
    </physiologicalReaction>
</comment>
<dbReference type="GO" id="GO:0005764">
    <property type="term" value="C:lysosome"/>
    <property type="evidence" value="ECO:0007669"/>
    <property type="project" value="UniProtKB-ARBA"/>
</dbReference>
<dbReference type="FunFam" id="3.20.20.80:FF:000030">
    <property type="entry name" value="Lysosomal acid glucosylceramidase"/>
    <property type="match status" value="1"/>
</dbReference>
<dbReference type="GO" id="GO:0007040">
    <property type="term" value="P:lysosome organization"/>
    <property type="evidence" value="ECO:0007669"/>
    <property type="project" value="UniProtKB-ARBA"/>
</dbReference>
<keyword evidence="6" id="KW-0732">Signal</keyword>
<dbReference type="Gene3D" id="3.20.20.80">
    <property type="entry name" value="Glycosidases"/>
    <property type="match status" value="1"/>
</dbReference>
<comment type="pathway">
    <text evidence="3">Sphingolipid metabolism.</text>
</comment>
<evidence type="ECO:0000313" key="14">
    <source>
        <dbReference type="EMBL" id="VDL78212.1"/>
    </source>
</evidence>
<gene>
    <name evidence="14" type="ORF">NBR_LOCUS14623</name>
</gene>
<evidence type="ECO:0000256" key="7">
    <source>
        <dbReference type="ARBA" id="ARBA00022801"/>
    </source>
</evidence>